<dbReference type="Pfam" id="PF04499">
    <property type="entry name" value="SAPS"/>
    <property type="match status" value="1"/>
</dbReference>
<protein>
    <submittedName>
        <fullName evidence="3">Protein phosphatase 6 regulatory subunit 3</fullName>
    </submittedName>
</protein>
<dbReference type="GO" id="GO:0019903">
    <property type="term" value="F:protein phosphatase binding"/>
    <property type="evidence" value="ECO:0007669"/>
    <property type="project" value="InterPro"/>
</dbReference>
<feature type="region of interest" description="Disordered" evidence="2">
    <location>
        <begin position="376"/>
        <end position="399"/>
    </location>
</feature>
<comment type="similarity">
    <text evidence="1">Belongs to the SAPS family.</text>
</comment>
<evidence type="ECO:0000256" key="2">
    <source>
        <dbReference type="SAM" id="MobiDB-lite"/>
    </source>
</evidence>
<feature type="compositionally biased region" description="Low complexity" evidence="2">
    <location>
        <begin position="376"/>
        <end position="386"/>
    </location>
</feature>
<dbReference type="Ensembl" id="ENSPSTT00000010397.1">
    <property type="protein sequence ID" value="ENSPSTP00000009902.1"/>
    <property type="gene ID" value="ENSPSTG00000006975.1"/>
</dbReference>
<dbReference type="SUPFAM" id="SSF48371">
    <property type="entry name" value="ARM repeat"/>
    <property type="match status" value="1"/>
</dbReference>
<proteinExistence type="inferred from homology"/>
<keyword evidence="4" id="KW-1185">Reference proteome</keyword>
<dbReference type="GO" id="GO:0005634">
    <property type="term" value="C:nucleus"/>
    <property type="evidence" value="ECO:0007669"/>
    <property type="project" value="TreeGrafter"/>
</dbReference>
<evidence type="ECO:0000313" key="3">
    <source>
        <dbReference type="Ensembl" id="ENSPSTP00000009902.1"/>
    </source>
</evidence>
<reference evidence="3" key="2">
    <citation type="submission" date="2025-09" db="UniProtKB">
        <authorList>
            <consortium name="Ensembl"/>
        </authorList>
    </citation>
    <scope>IDENTIFICATION</scope>
</reference>
<dbReference type="InterPro" id="IPR007587">
    <property type="entry name" value="SAPS"/>
</dbReference>
<organism evidence="3 4">
    <name type="scientific">Pavo cristatus</name>
    <name type="common">Indian peafowl</name>
    <name type="synonym">Blue peafowl</name>
    <dbReference type="NCBI Taxonomy" id="9049"/>
    <lineage>
        <taxon>Eukaryota</taxon>
        <taxon>Metazoa</taxon>
        <taxon>Chordata</taxon>
        <taxon>Craniata</taxon>
        <taxon>Vertebrata</taxon>
        <taxon>Euteleostomi</taxon>
        <taxon>Archelosauria</taxon>
        <taxon>Archosauria</taxon>
        <taxon>Dinosauria</taxon>
        <taxon>Saurischia</taxon>
        <taxon>Theropoda</taxon>
        <taxon>Coelurosauria</taxon>
        <taxon>Aves</taxon>
        <taxon>Neognathae</taxon>
        <taxon>Galloanserae</taxon>
        <taxon>Galliformes</taxon>
        <taxon>Phasianidae</taxon>
        <taxon>Phasianinae</taxon>
        <taxon>Pavo</taxon>
    </lineage>
</organism>
<dbReference type="PANTHER" id="PTHR12634:SF12">
    <property type="entry name" value="SERINE_THREONINE-PROTEIN PHOSPHATASE 6 REGULATORY SUBUNIT 3"/>
    <property type="match status" value="1"/>
</dbReference>
<accession>A0A8C9F403</accession>
<name>A0A8C9F403_PAVCR</name>
<dbReference type="Proteomes" id="UP000694428">
    <property type="component" value="Unplaced"/>
</dbReference>
<dbReference type="InterPro" id="IPR016024">
    <property type="entry name" value="ARM-type_fold"/>
</dbReference>
<dbReference type="GO" id="GO:0019888">
    <property type="term" value="F:protein phosphatase regulator activity"/>
    <property type="evidence" value="ECO:0007669"/>
    <property type="project" value="TreeGrafter"/>
</dbReference>
<sequence length="463" mass="52079">MDEKIRYKHSNASQSLCEIIRLSRDQMLQVQNSSEPDPLLASLEKREIIEQLLSNIFHEEKNESAIVSAIQILLTLLETRRQTFEGHTEICPPGMSNSTYSVNKSVLEAIKARLSSFHELLLEPPKKSVMKTTWGVLDPPVGNTRLNVIRLISSLLQTNTSSVNQELIELNSIGVILDMFFKYTWNNFLHTQVEICIALILASPLESTENGTITDQDSTGDNLLLKHLFLKCQLIERILEAWEMNEKKQETFISLEQKGQIGFRVLLESLYHCRWSWGCQAFSDYQMQQMTSNFIDQFGFNDEKFAYVRLRSLNWLLMNLLIGFPAPNWSANFDVPMETAHGTNLDSVGSDVWSTEEPMPAKETGWASFSEFTSSLSSTDSLRSNSPVEMETNTEPMDPLSANATGLATQLETPGSVAMEASSDGEEDAENADKVTETVMNGSMKETLSLTVDAKTETAVFKR</sequence>
<dbReference type="GO" id="GO:0005829">
    <property type="term" value="C:cytosol"/>
    <property type="evidence" value="ECO:0007669"/>
    <property type="project" value="TreeGrafter"/>
</dbReference>
<evidence type="ECO:0000313" key="4">
    <source>
        <dbReference type="Proteomes" id="UP000694428"/>
    </source>
</evidence>
<dbReference type="PANTHER" id="PTHR12634">
    <property type="entry name" value="SIT4 YEAST -ASSOCIATING PROTEIN-RELATED"/>
    <property type="match status" value="1"/>
</dbReference>
<evidence type="ECO:0000256" key="1">
    <source>
        <dbReference type="ARBA" id="ARBA00006180"/>
    </source>
</evidence>
<reference evidence="3" key="1">
    <citation type="submission" date="2025-08" db="UniProtKB">
        <authorList>
            <consortium name="Ensembl"/>
        </authorList>
    </citation>
    <scope>IDENTIFICATION</scope>
</reference>
<dbReference type="AlphaFoldDB" id="A0A8C9F403"/>